<name>A0AAV2RA23_MEGNR</name>
<dbReference type="AlphaFoldDB" id="A0AAV2RA23"/>
<dbReference type="SUPFAM" id="SSF48403">
    <property type="entry name" value="Ankyrin repeat"/>
    <property type="match status" value="1"/>
</dbReference>
<protein>
    <submittedName>
        <fullName evidence="1">Uncharacterized protein</fullName>
    </submittedName>
</protein>
<gene>
    <name evidence="1" type="ORF">MNOR_LOCUS22641</name>
</gene>
<accession>A0AAV2RA23</accession>
<evidence type="ECO:0000313" key="2">
    <source>
        <dbReference type="Proteomes" id="UP001497623"/>
    </source>
</evidence>
<comment type="caution">
    <text evidence="1">The sequence shown here is derived from an EMBL/GenBank/DDBJ whole genome shotgun (WGS) entry which is preliminary data.</text>
</comment>
<dbReference type="EMBL" id="CAXKWB010019264">
    <property type="protein sequence ID" value="CAL4121779.1"/>
    <property type="molecule type" value="Genomic_DNA"/>
</dbReference>
<dbReference type="InterPro" id="IPR002110">
    <property type="entry name" value="Ankyrin_rpt"/>
</dbReference>
<organism evidence="1 2">
    <name type="scientific">Meganyctiphanes norvegica</name>
    <name type="common">Northern krill</name>
    <name type="synonym">Thysanopoda norvegica</name>
    <dbReference type="NCBI Taxonomy" id="48144"/>
    <lineage>
        <taxon>Eukaryota</taxon>
        <taxon>Metazoa</taxon>
        <taxon>Ecdysozoa</taxon>
        <taxon>Arthropoda</taxon>
        <taxon>Crustacea</taxon>
        <taxon>Multicrustacea</taxon>
        <taxon>Malacostraca</taxon>
        <taxon>Eumalacostraca</taxon>
        <taxon>Eucarida</taxon>
        <taxon>Euphausiacea</taxon>
        <taxon>Euphausiidae</taxon>
        <taxon>Meganyctiphanes</taxon>
    </lineage>
</organism>
<evidence type="ECO:0000313" key="1">
    <source>
        <dbReference type="EMBL" id="CAL4121779.1"/>
    </source>
</evidence>
<dbReference type="PANTHER" id="PTHR24118:SF99">
    <property type="entry name" value="POTE ANKYRIN DOMAIN FAMILY MEMBER 3C-RELATED"/>
    <property type="match status" value="1"/>
</dbReference>
<proteinExistence type="predicted"/>
<dbReference type="Gene3D" id="1.25.40.20">
    <property type="entry name" value="Ankyrin repeat-containing domain"/>
    <property type="match status" value="2"/>
</dbReference>
<dbReference type="Gene3D" id="3.30.460.90">
    <property type="match status" value="1"/>
</dbReference>
<dbReference type="Proteomes" id="UP001497623">
    <property type="component" value="Unassembled WGS sequence"/>
</dbReference>
<reference evidence="1 2" key="1">
    <citation type="submission" date="2024-05" db="EMBL/GenBank/DDBJ databases">
        <authorList>
            <person name="Wallberg A."/>
        </authorList>
    </citation>
    <scope>NUCLEOTIDE SEQUENCE [LARGE SCALE GENOMIC DNA]</scope>
</reference>
<sequence length="1008" mass="116508">MLLKHRQRDYITVVAMAQELLDIHNVKYGEELAENQENSIKKLNDRIKKSFIEDNNVEDLDLYNLLLYKISKDDNIEDVVKLLNIGCPVSPVGNIHVHALKLAIDLDRPRIATALIAVGADVFFRIHNCDLLKYIWKLPETTICLKMIITRMYDHRLRLEKNKVKYKKDLDEIVNEILQSLNKNPENADDRVKRIRSKSKALDSLLCEAVEAKCPFIASFLHNAGAKTYNLNDEGKNAIHQTLEANTEMEEMLLIHLGGSLYVADKKGQKPADIIKNKTLKMKLEEKLAKADFTKLENSLSSSKDNEKVKKFALLIACLYASSRNSEDTIPWKELYSYTSNLLSDTTYMKEKLDNEENTSSEDDDFYKKDDRLTWVHRLCLKLTRNLEYNGLIDQQEYDQVGFNELIECLLLTKNKITGLSEEKYKIQEKNKELILPIQNCKDILKQALEYTCTKRSNIFLHLLMSHTGLDTEGFLDDILKTRSLHYAAANGKQRTVAYLILTCGVTIDAVDRNGNNAVHYAYMNGKIETGNYIIEKEKKLKQMKNSSGRTPSDLLDAYNKRVSKLDPKPIQKEHKRELEEKLQVVCEQFNEIELTKVHMDLCMLRRKIQKSTFKDLALRQLVDYNEGENYTIYKEVVNFVNEICRDIGKNNKYLQGTVVPAGSAADDCRLGDPEESDFNLVLDWEELTLKLVEMPSDQKQWKGYNKRIVLDSNNQHIKQLLSGSNLIDGFYDAVKEVIRKFLNFRNPQLSVVLPGVKKTGVGVNLTLAWMGTDHKLLLVDVDLVPVIKTTRPPEYPHPPLTAHLFVSPESVKHTIEVAGIKWNFSYEDLHAVYIHSIYNNCWRFSQALEENYVMRNLLNEDKKNVFLISKYIISMLKPETWYPDEFKRRYSYFNCKFFKLPAPQGFLLKSAFFKELERISNEEYWHPNYYLARVKSIFLHMCKGSRDRDCMLESLMPTKDIKVKTDALDCGKLKSYFACHTQRQSAGYLAAIILETLNAMNTYDFGS</sequence>
<dbReference type="InterPro" id="IPR036770">
    <property type="entry name" value="Ankyrin_rpt-contain_sf"/>
</dbReference>
<keyword evidence="2" id="KW-1185">Reference proteome</keyword>
<dbReference type="PANTHER" id="PTHR24118">
    <property type="entry name" value="POTE ANKYRIN DOMAIN"/>
    <property type="match status" value="1"/>
</dbReference>
<dbReference type="Pfam" id="PF12796">
    <property type="entry name" value="Ank_2"/>
    <property type="match status" value="1"/>
</dbReference>